<dbReference type="AlphaFoldDB" id="K5VD31"/>
<keyword evidence="6 8" id="KW-0408">Iron</keyword>
<organism evidence="9 10">
    <name type="scientific">Phanerochaete carnosa (strain HHB-10118-sp)</name>
    <name type="common">White-rot fungus</name>
    <name type="synonym">Peniophora carnosa</name>
    <dbReference type="NCBI Taxonomy" id="650164"/>
    <lineage>
        <taxon>Eukaryota</taxon>
        <taxon>Fungi</taxon>
        <taxon>Dikarya</taxon>
        <taxon>Basidiomycota</taxon>
        <taxon>Agaricomycotina</taxon>
        <taxon>Agaricomycetes</taxon>
        <taxon>Polyporales</taxon>
        <taxon>Phanerochaetaceae</taxon>
        <taxon>Phanerochaete</taxon>
    </lineage>
</organism>
<comment type="cofactor">
    <cofactor evidence="1 8">
        <name>heme</name>
        <dbReference type="ChEBI" id="CHEBI:30413"/>
    </cofactor>
</comment>
<dbReference type="PANTHER" id="PTHR24305:SF187">
    <property type="entry name" value="P450, PUTATIVE (EUROFUNG)-RELATED"/>
    <property type="match status" value="1"/>
</dbReference>
<dbReference type="InParanoid" id="K5VD31"/>
<dbReference type="EMBL" id="JH930585">
    <property type="protein sequence ID" value="EKM49033.1"/>
    <property type="molecule type" value="Genomic_DNA"/>
</dbReference>
<evidence type="ECO:0000256" key="3">
    <source>
        <dbReference type="ARBA" id="ARBA00010617"/>
    </source>
</evidence>
<dbReference type="HOGENOM" id="CLU_001570_14_10_1"/>
<evidence type="ECO:0000256" key="4">
    <source>
        <dbReference type="ARBA" id="ARBA00022723"/>
    </source>
</evidence>
<dbReference type="CDD" id="cd11061">
    <property type="entry name" value="CYP67-like"/>
    <property type="match status" value="1"/>
</dbReference>
<reference evidence="9 10" key="1">
    <citation type="journal article" date="2012" name="BMC Genomics">
        <title>Comparative genomics of the white-rot fungi, Phanerochaete carnosa and P. chrysosporium, to elucidate the genetic basis of the distinct wood types they colonize.</title>
        <authorList>
            <person name="Suzuki H."/>
            <person name="MacDonald J."/>
            <person name="Syed K."/>
            <person name="Salamov A."/>
            <person name="Hori C."/>
            <person name="Aerts A."/>
            <person name="Henrissat B."/>
            <person name="Wiebenga A."/>
            <person name="vanKuyk P.A."/>
            <person name="Barry K."/>
            <person name="Lindquist E."/>
            <person name="LaButti K."/>
            <person name="Lapidus A."/>
            <person name="Lucas S."/>
            <person name="Coutinho P."/>
            <person name="Gong Y."/>
            <person name="Samejima M."/>
            <person name="Mahadevan R."/>
            <person name="Abou-Zaid M."/>
            <person name="de Vries R.P."/>
            <person name="Igarashi K."/>
            <person name="Yadav J.S."/>
            <person name="Grigoriev I.V."/>
            <person name="Master E.R."/>
        </authorList>
    </citation>
    <scope>NUCLEOTIDE SEQUENCE [LARGE SCALE GENOMIC DNA]</scope>
    <source>
        <strain evidence="9 10">HHB-10118-sp</strain>
    </source>
</reference>
<keyword evidence="5" id="KW-0560">Oxidoreductase</keyword>
<evidence type="ECO:0000256" key="1">
    <source>
        <dbReference type="ARBA" id="ARBA00001971"/>
    </source>
</evidence>
<dbReference type="InterPro" id="IPR001128">
    <property type="entry name" value="Cyt_P450"/>
</dbReference>
<keyword evidence="7" id="KW-0503">Monooxygenase</keyword>
<evidence type="ECO:0008006" key="11">
    <source>
        <dbReference type="Google" id="ProtNLM"/>
    </source>
</evidence>
<sequence>MDPKLLMCPASFACYLIYKRFEPNTISIHATLLFGVPALLVGRLSPQLSFLQQANAIVSYWGLVLAFTAIYRLSHFHPLAKYPGPILGRLSNIYVAYLTGRGDLHRVIRDWHDRYGDVVRVGPNELSFRNPDALQPIYGAKSMQKGPYYDTRTTPENITTIDGLRDFFVHGARRKPWVRAMNSSALKGYEPIVQMKTLELVEALSKRQKETIDISHWMGLFGFDIIGHVAFGHEFGLIKAGGDHDGLKHQVEGGIYAGAIISRTPWILPLLKQIPPAMEGLKVMRQLGVTLTQERTKRGSTSKDLIYFLTEDENAAESRVTLDEIIADGLIALVAGSDSSAAVLSHFCYFMLRHPECAEQLHKEIDATFPPGEDPLDFSRHADMPYLNACINETLRLLPGVLGGLQRAVKRGSGDATVGPYVVPEGTQVSVHTFSLHRDPREFAPLPDHFWPDRWLAQDTYVLPSGATVDKAHVTTNRTAFIPFSVGPQNCAGKALAMVEMRAVVCAVMHKFELRKAEGYDLDLWEKDVMDVYLTIRGKLPVILEQRQGR</sequence>
<dbReference type="PANTHER" id="PTHR24305">
    <property type="entry name" value="CYTOCHROME P450"/>
    <property type="match status" value="1"/>
</dbReference>
<evidence type="ECO:0000256" key="7">
    <source>
        <dbReference type="ARBA" id="ARBA00023033"/>
    </source>
</evidence>
<comment type="pathway">
    <text evidence="2">Secondary metabolite biosynthesis.</text>
</comment>
<dbReference type="InterPro" id="IPR036396">
    <property type="entry name" value="Cyt_P450_sf"/>
</dbReference>
<evidence type="ECO:0000313" key="9">
    <source>
        <dbReference type="EMBL" id="EKM49033.1"/>
    </source>
</evidence>
<name>K5VD31_PHACS</name>
<dbReference type="GeneID" id="18913529"/>
<dbReference type="RefSeq" id="XP_007402416.1">
    <property type="nucleotide sequence ID" value="XM_007402354.1"/>
</dbReference>
<evidence type="ECO:0000256" key="5">
    <source>
        <dbReference type="ARBA" id="ARBA00023002"/>
    </source>
</evidence>
<protein>
    <recommendedName>
        <fullName evidence="11">Cytochrome P450</fullName>
    </recommendedName>
</protein>
<keyword evidence="4 8" id="KW-0479">Metal-binding</keyword>
<dbReference type="Proteomes" id="UP000008370">
    <property type="component" value="Unassembled WGS sequence"/>
</dbReference>
<evidence type="ECO:0000313" key="10">
    <source>
        <dbReference type="Proteomes" id="UP000008370"/>
    </source>
</evidence>
<evidence type="ECO:0000256" key="2">
    <source>
        <dbReference type="ARBA" id="ARBA00005179"/>
    </source>
</evidence>
<feature type="binding site" description="axial binding residue" evidence="8">
    <location>
        <position position="491"/>
    </location>
    <ligand>
        <name>heme</name>
        <dbReference type="ChEBI" id="CHEBI:30413"/>
    </ligand>
    <ligandPart>
        <name>Fe</name>
        <dbReference type="ChEBI" id="CHEBI:18248"/>
    </ligandPart>
</feature>
<dbReference type="GO" id="GO:0005506">
    <property type="term" value="F:iron ion binding"/>
    <property type="evidence" value="ECO:0007669"/>
    <property type="project" value="InterPro"/>
</dbReference>
<dbReference type="PRINTS" id="PR00385">
    <property type="entry name" value="P450"/>
</dbReference>
<dbReference type="InterPro" id="IPR050121">
    <property type="entry name" value="Cytochrome_P450_monoxygenase"/>
</dbReference>
<accession>K5VD31</accession>
<dbReference type="STRING" id="650164.K5VD31"/>
<comment type="similarity">
    <text evidence="3">Belongs to the cytochrome P450 family.</text>
</comment>
<evidence type="ECO:0000256" key="8">
    <source>
        <dbReference type="PIRSR" id="PIRSR602403-1"/>
    </source>
</evidence>
<dbReference type="PRINTS" id="PR00465">
    <property type="entry name" value="EP450IV"/>
</dbReference>
<proteinExistence type="inferred from homology"/>
<dbReference type="OrthoDB" id="6692864at2759"/>
<keyword evidence="8" id="KW-0349">Heme</keyword>
<dbReference type="GO" id="GO:0016705">
    <property type="term" value="F:oxidoreductase activity, acting on paired donors, with incorporation or reduction of molecular oxygen"/>
    <property type="evidence" value="ECO:0007669"/>
    <property type="project" value="InterPro"/>
</dbReference>
<dbReference type="Gene3D" id="1.10.630.10">
    <property type="entry name" value="Cytochrome P450"/>
    <property type="match status" value="1"/>
</dbReference>
<evidence type="ECO:0000256" key="6">
    <source>
        <dbReference type="ARBA" id="ARBA00023004"/>
    </source>
</evidence>
<dbReference type="KEGG" id="pco:PHACADRAFT_214533"/>
<gene>
    <name evidence="9" type="ORF">PHACADRAFT_214533</name>
</gene>
<dbReference type="InterPro" id="IPR002403">
    <property type="entry name" value="Cyt_P450_E_grp-IV"/>
</dbReference>
<dbReference type="GO" id="GO:0020037">
    <property type="term" value="F:heme binding"/>
    <property type="evidence" value="ECO:0007669"/>
    <property type="project" value="InterPro"/>
</dbReference>
<dbReference type="SUPFAM" id="SSF48264">
    <property type="entry name" value="Cytochrome P450"/>
    <property type="match status" value="1"/>
</dbReference>
<dbReference type="GO" id="GO:0004497">
    <property type="term" value="F:monooxygenase activity"/>
    <property type="evidence" value="ECO:0007669"/>
    <property type="project" value="UniProtKB-KW"/>
</dbReference>
<keyword evidence="10" id="KW-1185">Reference proteome</keyword>
<dbReference type="Pfam" id="PF00067">
    <property type="entry name" value="p450"/>
    <property type="match status" value="1"/>
</dbReference>